<keyword evidence="1" id="KW-0472">Membrane</keyword>
<reference evidence="2" key="1">
    <citation type="journal article" date="2013" name="Phytopathology">
        <title>Viruses associated with rusty mottle and twisted leaf diseases of sweet cherry are distinct species.</title>
        <authorList>
            <person name="Villamor D.E."/>
            <person name="Eastwell K.C."/>
        </authorList>
    </citation>
    <scope>NUCLEOTIDE SEQUENCE</scope>
    <source>
        <strain evidence="2">95CI191R3</strain>
    </source>
</reference>
<keyword evidence="1" id="KW-0812">Transmembrane</keyword>
<dbReference type="EMBL" id="KF030841">
    <property type="protein sequence ID" value="AHA59451.1"/>
    <property type="molecule type" value="Genomic_RNA"/>
</dbReference>
<evidence type="ECO:0000313" key="2">
    <source>
        <dbReference type="EMBL" id="AHA59451.1"/>
    </source>
</evidence>
<reference evidence="2" key="2">
    <citation type="submission" date="2013-05" db="EMBL/GenBank/DDBJ databases">
        <authorList>
            <person name="Villamor D.V."/>
            <person name="Eastwell K.C."/>
        </authorList>
    </citation>
    <scope>NUCLEOTIDE SEQUENCE</scope>
    <source>
        <strain evidence="2">95CI191R3</strain>
    </source>
</reference>
<proteinExistence type="predicted"/>
<keyword evidence="1" id="KW-1133">Transmembrane helix</keyword>
<feature type="transmembrane region" description="Helical" evidence="1">
    <location>
        <begin position="109"/>
        <end position="126"/>
    </location>
</feature>
<name>V5LX77_9VIRU</name>
<accession>V5LX77</accession>
<organism evidence="2">
    <name type="scientific">Cherry twisted leaf associated virus</name>
    <dbReference type="NCBI Taxonomy" id="1424279"/>
    <lineage>
        <taxon>Viruses</taxon>
        <taxon>Riboviria</taxon>
        <taxon>Orthornavirae</taxon>
        <taxon>Kitrinoviricota</taxon>
        <taxon>Alsuviricetes</taxon>
        <taxon>Tymovirales</taxon>
        <taxon>Betaflexiviridae</taxon>
        <taxon>Quinvirinae</taxon>
        <taxon>Robigovirus</taxon>
        <taxon>Robigovirus tortifoliae</taxon>
    </lineage>
</organism>
<protein>
    <submittedName>
        <fullName evidence="2">Uncharacterized protein</fullName>
    </submittedName>
</protein>
<evidence type="ECO:0000256" key="1">
    <source>
        <dbReference type="SAM" id="Phobius"/>
    </source>
</evidence>
<sequence length="162" mass="18473">MNMRPMKMDPSNLTVLAIRSQRRWRRGRLLTPEERGASLKKRVIWKCSEQEEGESLLTQRIPHQALIKILSARLRRLIPLHSTSQLMIQLRPSLPIGLNTSRCLKLKRLIAFLMLSGTATTTAQVTKPNSSGGQVAMLNWRTWQALLGATVLYVAFVQNMRQ</sequence>
<feature type="transmembrane region" description="Helical" evidence="1">
    <location>
        <begin position="138"/>
        <end position="157"/>
    </location>
</feature>